<protein>
    <submittedName>
        <fullName evidence="2">Uncharacterized protein</fullName>
    </submittedName>
</protein>
<proteinExistence type="predicted"/>
<feature type="region of interest" description="Disordered" evidence="1">
    <location>
        <begin position="266"/>
        <end position="448"/>
    </location>
</feature>
<feature type="compositionally biased region" description="Low complexity" evidence="1">
    <location>
        <begin position="266"/>
        <end position="275"/>
    </location>
</feature>
<feature type="compositionally biased region" description="Basic and acidic residues" evidence="1">
    <location>
        <begin position="283"/>
        <end position="292"/>
    </location>
</feature>
<feature type="compositionally biased region" description="Basic residues" evidence="1">
    <location>
        <begin position="187"/>
        <end position="197"/>
    </location>
</feature>
<evidence type="ECO:0000256" key="1">
    <source>
        <dbReference type="SAM" id="MobiDB-lite"/>
    </source>
</evidence>
<name>A0A4Q0A2Z3_9FUNG</name>
<keyword evidence="3" id="KW-1185">Reference proteome</keyword>
<accession>A0A4Q0A2Z3</accession>
<feature type="compositionally biased region" description="Polar residues" evidence="1">
    <location>
        <begin position="371"/>
        <end position="389"/>
    </location>
</feature>
<feature type="region of interest" description="Disordered" evidence="1">
    <location>
        <begin position="181"/>
        <end position="252"/>
    </location>
</feature>
<gene>
    <name evidence="2" type="ORF">BJ085DRAFT_37602</name>
</gene>
<dbReference type="EMBL" id="ML002219">
    <property type="protein sequence ID" value="RKP40218.1"/>
    <property type="molecule type" value="Genomic_DNA"/>
</dbReference>
<feature type="compositionally biased region" description="Polar residues" evidence="1">
    <location>
        <begin position="29"/>
        <end position="43"/>
    </location>
</feature>
<feature type="compositionally biased region" description="Low complexity" evidence="1">
    <location>
        <begin position="329"/>
        <end position="362"/>
    </location>
</feature>
<sequence>MDLPASLSPSPEPKHDDDHMLDDGFAPTYQVSPVSQPLASSTLPRHPADTPSAAGSGAHRASLASQARNVNAWPHEEVVMVLEEVTKPEELELFKQGKKGQALKNVYDLLPHRSRSAVHNKLRQLDRNYKELVEQTKTRQWKVRVQGLTPEQIHDKLVQEFRYWDYLDKIITMSDDEAANLVDKPHHGGGHHHHQHHASGAGDPFSTTPTSAHHPHHSRYSDNYDMDDEDGMTASLHLSDSEPEDSHSASNGRYHSATYVSATAAPGASTSGIHQIQHHNHHPDHPAEEHSYDPSAGPSVRSPLHPAYASDGHHVPSAHHSTLPNPAMAHSNSNHSNHSPNNNATTTTPNNNHHLLNSATPNNHHHHHPPSTQSNGQRPPIATLNTTPASARKRNRPSASSLAVTAGRERDRNTLKRPRPSTTTATTTTTTGPSAHAHSSHPLPPLSATAAAPINVTQEFALSPLPAEILQKPDMYLAARKLELEMLQVRHQIMQDQERAVLDRKKFEFEREQAHYLRKNEAHRLNMEKQHNDLMLIEAKSKTTALQWRIRSQNADYDSASDRE</sequence>
<feature type="region of interest" description="Disordered" evidence="1">
    <location>
        <begin position="1"/>
        <end position="63"/>
    </location>
</feature>
<organism evidence="2 3">
    <name type="scientific">Dimargaris cristalligena</name>
    <dbReference type="NCBI Taxonomy" id="215637"/>
    <lineage>
        <taxon>Eukaryota</taxon>
        <taxon>Fungi</taxon>
        <taxon>Fungi incertae sedis</taxon>
        <taxon>Zoopagomycota</taxon>
        <taxon>Kickxellomycotina</taxon>
        <taxon>Dimargaritomycetes</taxon>
        <taxon>Dimargaritales</taxon>
        <taxon>Dimargaritaceae</taxon>
        <taxon>Dimargaris</taxon>
    </lineage>
</organism>
<reference evidence="3" key="1">
    <citation type="journal article" date="2018" name="Nat. Microbiol.">
        <title>Leveraging single-cell genomics to expand the fungal tree of life.</title>
        <authorList>
            <person name="Ahrendt S.R."/>
            <person name="Quandt C.A."/>
            <person name="Ciobanu D."/>
            <person name="Clum A."/>
            <person name="Salamov A."/>
            <person name="Andreopoulos B."/>
            <person name="Cheng J.F."/>
            <person name="Woyke T."/>
            <person name="Pelin A."/>
            <person name="Henrissat B."/>
            <person name="Reynolds N.K."/>
            <person name="Benny G.L."/>
            <person name="Smith M.E."/>
            <person name="James T.Y."/>
            <person name="Grigoriev I.V."/>
        </authorList>
    </citation>
    <scope>NUCLEOTIDE SEQUENCE [LARGE SCALE GENOMIC DNA]</scope>
    <source>
        <strain evidence="3">RSA 468</strain>
    </source>
</reference>
<evidence type="ECO:0000313" key="3">
    <source>
        <dbReference type="Proteomes" id="UP000268162"/>
    </source>
</evidence>
<feature type="compositionally biased region" description="Basic and acidic residues" evidence="1">
    <location>
        <begin position="12"/>
        <end position="22"/>
    </location>
</feature>
<dbReference type="Proteomes" id="UP000268162">
    <property type="component" value="Unassembled WGS sequence"/>
</dbReference>
<feature type="compositionally biased region" description="Low complexity" evidence="1">
    <location>
        <begin position="420"/>
        <end position="448"/>
    </location>
</feature>
<evidence type="ECO:0000313" key="2">
    <source>
        <dbReference type="EMBL" id="RKP40218.1"/>
    </source>
</evidence>
<feature type="compositionally biased region" description="Low complexity" evidence="1">
    <location>
        <begin position="198"/>
        <end position="212"/>
    </location>
</feature>
<dbReference type="AlphaFoldDB" id="A0A4Q0A2Z3"/>